<evidence type="ECO:0000313" key="5">
    <source>
        <dbReference type="EMBL" id="BAL96641.1"/>
    </source>
</evidence>
<dbReference type="GO" id="GO:0009279">
    <property type="term" value="C:cell outer membrane"/>
    <property type="evidence" value="ECO:0007669"/>
    <property type="project" value="UniProtKB-SubCell"/>
</dbReference>
<dbReference type="SUPFAM" id="SSF56925">
    <property type="entry name" value="OMPA-like"/>
    <property type="match status" value="1"/>
</dbReference>
<sequence length="178" mass="19439">MKKIAMIAAAVLACGAAQAQTNASPIYAEIGYSLLHADVGSNGLDIGAVRGIVGYELHPYLALEAMLAVGVTDDRTKALFLERVKLKMEHAYGLYIKPKLQVTDSLQLFGRVGYAESKFKATREGYGSDSDSDHDVSFGIGLNYAFSKAMYGTLDYTRYYDKDDFKVNGLTFGVGYKF</sequence>
<dbReference type="InterPro" id="IPR011250">
    <property type="entry name" value="OMP/PagP_B-barrel"/>
</dbReference>
<feature type="chain" id="PRO_5003629279" description="Outer membrane protein beta-barrel domain-containing protein" evidence="3">
    <location>
        <begin position="20"/>
        <end position="178"/>
    </location>
</feature>
<organism evidence="5 6">
    <name type="scientific">Rubrivivax gelatinosus (strain NBRC 100245 / IL144)</name>
    <dbReference type="NCBI Taxonomy" id="983917"/>
    <lineage>
        <taxon>Bacteria</taxon>
        <taxon>Pseudomonadati</taxon>
        <taxon>Pseudomonadota</taxon>
        <taxon>Betaproteobacteria</taxon>
        <taxon>Burkholderiales</taxon>
        <taxon>Sphaerotilaceae</taxon>
        <taxon>Rubrivivax</taxon>
    </lineage>
</organism>
<dbReference type="RefSeq" id="WP_014429502.1">
    <property type="nucleotide sequence ID" value="NC_017075.1"/>
</dbReference>
<dbReference type="InterPro" id="IPR027385">
    <property type="entry name" value="Beta-barrel_OMP"/>
</dbReference>
<evidence type="ECO:0000256" key="1">
    <source>
        <dbReference type="ARBA" id="ARBA00004442"/>
    </source>
</evidence>
<proteinExistence type="predicted"/>
<evidence type="ECO:0000259" key="4">
    <source>
        <dbReference type="Pfam" id="PF13505"/>
    </source>
</evidence>
<evidence type="ECO:0000313" key="6">
    <source>
        <dbReference type="Proteomes" id="UP000007883"/>
    </source>
</evidence>
<dbReference type="eggNOG" id="COG3637">
    <property type="taxonomic scope" value="Bacteria"/>
</dbReference>
<dbReference type="EMBL" id="AP012320">
    <property type="protein sequence ID" value="BAL96641.1"/>
    <property type="molecule type" value="Genomic_DNA"/>
</dbReference>
<keyword evidence="6" id="KW-1185">Reference proteome</keyword>
<dbReference type="Pfam" id="PF13505">
    <property type="entry name" value="OMP_b-brl"/>
    <property type="match status" value="1"/>
</dbReference>
<reference evidence="5 6" key="1">
    <citation type="journal article" date="2012" name="J. Bacteriol.">
        <title>Complete genome sequence of phototrophic betaproteobacterium Rubrivivax gelatinosus IL144.</title>
        <authorList>
            <person name="Nagashima S."/>
            <person name="Kamimura A."/>
            <person name="Shimizu T."/>
            <person name="Nakamura-isaki S."/>
            <person name="Aono E."/>
            <person name="Sakamoto K."/>
            <person name="Ichikawa N."/>
            <person name="Nakazawa H."/>
            <person name="Sekine M."/>
            <person name="Yamazaki S."/>
            <person name="Fujita N."/>
            <person name="Shimada K."/>
            <person name="Hanada S."/>
            <person name="Nagashima K.V.P."/>
        </authorList>
    </citation>
    <scope>NUCLEOTIDE SEQUENCE [LARGE SCALE GENOMIC DNA]</scope>
    <source>
        <strain evidence="6">NBRC 100245 / IL144</strain>
    </source>
</reference>
<feature type="signal peptide" evidence="3">
    <location>
        <begin position="1"/>
        <end position="19"/>
    </location>
</feature>
<accession>I0HUF4</accession>
<dbReference type="AlphaFoldDB" id="I0HUF4"/>
<evidence type="ECO:0000256" key="3">
    <source>
        <dbReference type="SAM" id="SignalP"/>
    </source>
</evidence>
<dbReference type="STRING" id="983917.RGE_33020"/>
<feature type="domain" description="Outer membrane protein beta-barrel" evidence="4">
    <location>
        <begin position="7"/>
        <end position="178"/>
    </location>
</feature>
<gene>
    <name evidence="5" type="ordered locus">RGE_33020</name>
</gene>
<protein>
    <recommendedName>
        <fullName evidence="4">Outer membrane protein beta-barrel domain-containing protein</fullName>
    </recommendedName>
</protein>
<dbReference type="PATRIC" id="fig|983917.3.peg.3227"/>
<keyword evidence="2 3" id="KW-0732">Signal</keyword>
<evidence type="ECO:0000256" key="2">
    <source>
        <dbReference type="ARBA" id="ARBA00022729"/>
    </source>
</evidence>
<comment type="subcellular location">
    <subcellularLocation>
        <location evidence="1">Cell outer membrane</location>
    </subcellularLocation>
</comment>
<dbReference type="HOGENOM" id="CLU_117501_0_0_4"/>
<dbReference type="Gene3D" id="2.40.160.20">
    <property type="match status" value="1"/>
</dbReference>
<dbReference type="Proteomes" id="UP000007883">
    <property type="component" value="Chromosome"/>
</dbReference>
<name>I0HUF4_RUBGI</name>
<dbReference type="KEGG" id="rge:RGE_33020"/>